<accession>A0A848KDY7</accession>
<dbReference type="EMBL" id="VCQU01000002">
    <property type="protein sequence ID" value="NMN94922.1"/>
    <property type="molecule type" value="Genomic_DNA"/>
</dbReference>
<comment type="similarity">
    <text evidence="1">Belongs to the AHA1 family.</text>
</comment>
<protein>
    <submittedName>
        <fullName evidence="3">Polyketide cyclase</fullName>
    </submittedName>
</protein>
<proteinExistence type="inferred from homology"/>
<dbReference type="AlphaFoldDB" id="A0A848KDY7"/>
<dbReference type="SUPFAM" id="SSF55961">
    <property type="entry name" value="Bet v1-like"/>
    <property type="match status" value="1"/>
</dbReference>
<dbReference type="RefSeq" id="WP_169585635.1">
    <property type="nucleotide sequence ID" value="NZ_VCQU01000002.1"/>
</dbReference>
<keyword evidence="4" id="KW-1185">Reference proteome</keyword>
<organism evidence="3 4">
    <name type="scientific">Antrihabitans stalactiti</name>
    <dbReference type="NCBI Taxonomy" id="2584121"/>
    <lineage>
        <taxon>Bacteria</taxon>
        <taxon>Bacillati</taxon>
        <taxon>Actinomycetota</taxon>
        <taxon>Actinomycetes</taxon>
        <taxon>Mycobacteriales</taxon>
        <taxon>Nocardiaceae</taxon>
        <taxon>Antrihabitans</taxon>
    </lineage>
</organism>
<evidence type="ECO:0000313" key="3">
    <source>
        <dbReference type="EMBL" id="NMN94922.1"/>
    </source>
</evidence>
<evidence type="ECO:0000259" key="2">
    <source>
        <dbReference type="Pfam" id="PF08327"/>
    </source>
</evidence>
<dbReference type="InterPro" id="IPR013538">
    <property type="entry name" value="ASHA1/2-like_C"/>
</dbReference>
<comment type="caution">
    <text evidence="3">The sequence shown here is derived from an EMBL/GenBank/DDBJ whole genome shotgun (WGS) entry which is preliminary data.</text>
</comment>
<sequence length="148" mass="16168">MTITHANFTIERRYPVAPERVYNAFADPVKKAKWFAGPPEWTSAKTMDFREGGHETDVGGPVGGPVHSFEATYVDIVPNERIVYTYEMSLDDTRISVSVATIEISADAAGTRLTLTELGAFFDGQDDPAEREHGTGLLLDGLGAYLAE</sequence>
<evidence type="ECO:0000313" key="4">
    <source>
        <dbReference type="Proteomes" id="UP000535543"/>
    </source>
</evidence>
<name>A0A848KDY7_9NOCA</name>
<gene>
    <name evidence="3" type="ORF">FGL95_07725</name>
</gene>
<dbReference type="InterPro" id="IPR023393">
    <property type="entry name" value="START-like_dom_sf"/>
</dbReference>
<reference evidence="3 4" key="2">
    <citation type="submission" date="2020-06" db="EMBL/GenBank/DDBJ databases">
        <title>Antribacter stalactiti gen. nov., sp. nov., a new member of the family Nacardiaceae isolated from a cave.</title>
        <authorList>
            <person name="Kim I.S."/>
        </authorList>
    </citation>
    <scope>NUCLEOTIDE SEQUENCE [LARGE SCALE GENOMIC DNA]</scope>
    <source>
        <strain evidence="3 4">YC2-7</strain>
    </source>
</reference>
<dbReference type="Proteomes" id="UP000535543">
    <property type="component" value="Unassembled WGS sequence"/>
</dbReference>
<feature type="domain" description="Activator of Hsp90 ATPase homologue 1/2-like C-terminal" evidence="2">
    <location>
        <begin position="16"/>
        <end position="146"/>
    </location>
</feature>
<dbReference type="CDD" id="cd08900">
    <property type="entry name" value="SRPBCC_CalC_Aha1-like_7"/>
    <property type="match status" value="1"/>
</dbReference>
<dbReference type="Pfam" id="PF08327">
    <property type="entry name" value="AHSA1"/>
    <property type="match status" value="1"/>
</dbReference>
<reference evidence="3 4" key="1">
    <citation type="submission" date="2019-05" db="EMBL/GenBank/DDBJ databases">
        <authorList>
            <person name="Lee S.D."/>
        </authorList>
    </citation>
    <scope>NUCLEOTIDE SEQUENCE [LARGE SCALE GENOMIC DNA]</scope>
    <source>
        <strain evidence="3 4">YC2-7</strain>
    </source>
</reference>
<dbReference type="Gene3D" id="3.30.530.20">
    <property type="match status" value="1"/>
</dbReference>
<evidence type="ECO:0000256" key="1">
    <source>
        <dbReference type="ARBA" id="ARBA00006817"/>
    </source>
</evidence>